<protein>
    <submittedName>
        <fullName evidence="2">Uncharacterized protein</fullName>
    </submittedName>
</protein>
<evidence type="ECO:0000313" key="2">
    <source>
        <dbReference type="EMBL" id="PNF43560.1"/>
    </source>
</evidence>
<dbReference type="AlphaFoldDB" id="A0A2J7RRU5"/>
<evidence type="ECO:0000256" key="1">
    <source>
        <dbReference type="SAM" id="MobiDB-lite"/>
    </source>
</evidence>
<name>A0A2J7RRU5_9NEOP</name>
<dbReference type="InParanoid" id="A0A2J7RRU5"/>
<proteinExistence type="predicted"/>
<feature type="region of interest" description="Disordered" evidence="1">
    <location>
        <begin position="1"/>
        <end position="51"/>
    </location>
</feature>
<dbReference type="Proteomes" id="UP000235965">
    <property type="component" value="Unassembled WGS sequence"/>
</dbReference>
<keyword evidence="3" id="KW-1185">Reference proteome</keyword>
<dbReference type="EMBL" id="NEVH01000598">
    <property type="protein sequence ID" value="PNF43560.1"/>
    <property type="molecule type" value="Genomic_DNA"/>
</dbReference>
<gene>
    <name evidence="2" type="ORF">B7P43_G03921</name>
</gene>
<feature type="compositionally biased region" description="Basic residues" evidence="1">
    <location>
        <begin position="33"/>
        <end position="51"/>
    </location>
</feature>
<organism evidence="2 3">
    <name type="scientific">Cryptotermes secundus</name>
    <dbReference type="NCBI Taxonomy" id="105785"/>
    <lineage>
        <taxon>Eukaryota</taxon>
        <taxon>Metazoa</taxon>
        <taxon>Ecdysozoa</taxon>
        <taxon>Arthropoda</taxon>
        <taxon>Hexapoda</taxon>
        <taxon>Insecta</taxon>
        <taxon>Pterygota</taxon>
        <taxon>Neoptera</taxon>
        <taxon>Polyneoptera</taxon>
        <taxon>Dictyoptera</taxon>
        <taxon>Blattodea</taxon>
        <taxon>Blattoidea</taxon>
        <taxon>Termitoidae</taxon>
        <taxon>Kalotermitidae</taxon>
        <taxon>Cryptotermitinae</taxon>
        <taxon>Cryptotermes</taxon>
    </lineage>
</organism>
<comment type="caution">
    <text evidence="2">The sequence shown here is derived from an EMBL/GenBank/DDBJ whole genome shotgun (WGS) entry which is preliminary data.</text>
</comment>
<feature type="compositionally biased region" description="Basic and acidic residues" evidence="1">
    <location>
        <begin position="18"/>
        <end position="32"/>
    </location>
</feature>
<evidence type="ECO:0000313" key="3">
    <source>
        <dbReference type="Proteomes" id="UP000235965"/>
    </source>
</evidence>
<sequence length="51" mass="6190">MHREGKQKQTEWCNGSESDGKTWVEKGNLETKRVKKRRRLRKQTTFRKGDR</sequence>
<accession>A0A2J7RRU5</accession>
<reference evidence="2 3" key="1">
    <citation type="submission" date="2017-12" db="EMBL/GenBank/DDBJ databases">
        <title>Hemimetabolous genomes reveal molecular basis of termite eusociality.</title>
        <authorList>
            <person name="Harrison M.C."/>
            <person name="Jongepier E."/>
            <person name="Robertson H.M."/>
            <person name="Arning N."/>
            <person name="Bitard-Feildel T."/>
            <person name="Chao H."/>
            <person name="Childers C.P."/>
            <person name="Dinh H."/>
            <person name="Doddapaneni H."/>
            <person name="Dugan S."/>
            <person name="Gowin J."/>
            <person name="Greiner C."/>
            <person name="Han Y."/>
            <person name="Hu H."/>
            <person name="Hughes D.S.T."/>
            <person name="Huylmans A.-K."/>
            <person name="Kemena C."/>
            <person name="Kremer L.P.M."/>
            <person name="Lee S.L."/>
            <person name="Lopez-Ezquerra A."/>
            <person name="Mallet L."/>
            <person name="Monroy-Kuhn J.M."/>
            <person name="Moser A."/>
            <person name="Murali S.C."/>
            <person name="Muzny D.M."/>
            <person name="Otani S."/>
            <person name="Piulachs M.-D."/>
            <person name="Poelchau M."/>
            <person name="Qu J."/>
            <person name="Schaub F."/>
            <person name="Wada-Katsumata A."/>
            <person name="Worley K.C."/>
            <person name="Xie Q."/>
            <person name="Ylla G."/>
            <person name="Poulsen M."/>
            <person name="Gibbs R.A."/>
            <person name="Schal C."/>
            <person name="Richards S."/>
            <person name="Belles X."/>
            <person name="Korb J."/>
            <person name="Bornberg-Bauer E."/>
        </authorList>
    </citation>
    <scope>NUCLEOTIDE SEQUENCE [LARGE SCALE GENOMIC DNA]</scope>
    <source>
        <tissue evidence="2">Whole body</tissue>
    </source>
</reference>